<gene>
    <name evidence="5" type="ORF">MOZ64_06650</name>
</gene>
<feature type="repeat" description="Cell wall-binding" evidence="3">
    <location>
        <begin position="152"/>
        <end position="171"/>
    </location>
</feature>
<feature type="domain" description="Ricin B lectin" evidence="4">
    <location>
        <begin position="666"/>
        <end position="805"/>
    </location>
</feature>
<name>A0ABU4WPS3_9FIRM</name>
<evidence type="ECO:0000313" key="5">
    <source>
        <dbReference type="EMBL" id="MDX8417520.1"/>
    </source>
</evidence>
<dbReference type="InterPro" id="IPR002053">
    <property type="entry name" value="Glyco_hydro_25"/>
</dbReference>
<accession>A0ABU4WPS3</accession>
<dbReference type="Gene3D" id="2.10.270.10">
    <property type="entry name" value="Cholin Binding"/>
    <property type="match status" value="2"/>
</dbReference>
<evidence type="ECO:0000256" key="2">
    <source>
        <dbReference type="ARBA" id="ARBA00022737"/>
    </source>
</evidence>
<evidence type="ECO:0000259" key="4">
    <source>
        <dbReference type="SMART" id="SM00458"/>
    </source>
</evidence>
<sequence length="1186" mass="132183">MLHKKIGKYMISIALGAIFTTGAYTLTIHADEVEPTSAQTEVSDNHLESNTTEPVKMSSTLVNDSSMTVSDTNQIQAGWQQNKYLINGKPVTGFQSIDGANYFFDADGNRMSGIIDGKYFGEDGKQQYGLVNLTSQDGTIQTYFYDVSGNKQTGWQTIDQNTYYFDPSTGVSYTGLRQIGNDNYYFESNGTLLKNAIGKIVNNLRFNTNNNGRITFTELVNRPTYYNQADRRWAFNYVAGVPFWQIGCVPSVASSVITYLEGNVIQSPYQVGQQFVNWGTMGYFGSTEMSWFKLAEKYHWNIGNHLNLNQIKNALLQGQLVTTAVRYDGRYCQVPGGTHQLLLMGYNEANGKTFVYDPYHGSGSFTGEGGNLCGWYSLQHIWNYQSSIAIDTYGGGPFYAIRKNKNIFLVNDIEDISQGEIHIGDQIYTGQMITPVNGVVLGNIQLTQGIDYVISYQNNKDIGNAVVLVTGIGKYAGVLHGNFHILNEKDTFGSNYKNANYQIQVSANKSKVVDIASGSTQEGSKVQIYSSNGTEAQGFYIEKQANGYYTIKNIKSGRYLTAPTSYSTVRNGTRVYQRLNCSELSKQWMIRKTNGSYILSSAYDGNYVLDIPSAKIADGTALQLYKGNGTIAQQWQFVPYETVQEKTEQLLTNSKTNIENKLIQSGKAYNIVGYGYTNYGIETAGGSYSNSANVQLYHLNGTEAQGWYVTFDGNGYATFINVKSGKALDVQAARSTSGTNIQQYTSNQTKAQKWIITGDANHGYVLLSALDITKVLDLTAARYADGSNIQLYQKNGTVAQLWQFVPYVTIQEKTEQLLTNSKTNIENKLIQSGKAYNIVGYKNTNYGIETAGGSYSNSANVQLYHLNGTEAQGWYVIFDDNGYATFINVKSGKALDVQAARSTSGTNIQQYTSNQTKAQKWIITGDANHGYVLLSALDITKVLDLTAARYADSSNIQLYQKNGTSAQTWFFVEYEPRNSTVEPPTSVVKHWGVDISQFNESNFDVTPYDFVLIRSNYGTTTDPLLATYVNACLQAGIPYGFYCYSYALSVDDAHTEAAYTLALANQYKPTLGIWYDMEDADNYKTNRGVWTKNATLSFCQTFCKDVKNAGWYTGIYSSSWFIQNWYNTGLEDYDKWVAQWDANDGNYHSDTHTLGSIHQYTSVDAKYPNGLDKDAMYVDFDYYTLV</sequence>
<dbReference type="PROSITE" id="PS51170">
    <property type="entry name" value="CW"/>
    <property type="match status" value="1"/>
</dbReference>
<protein>
    <submittedName>
        <fullName evidence="5">RICIN domain-containing protein</fullName>
    </submittedName>
</protein>
<reference evidence="5 6" key="1">
    <citation type="submission" date="2022-03" db="EMBL/GenBank/DDBJ databases">
        <title>Novel taxa within the pig intestine.</title>
        <authorList>
            <person name="Wylensek D."/>
            <person name="Bishof K."/>
            <person name="Afrizal A."/>
            <person name="Clavel T."/>
        </authorList>
    </citation>
    <scope>NUCLEOTIDE SEQUENCE [LARGE SCALE GENOMIC DNA]</scope>
    <source>
        <strain evidence="5 6">Cla-KB-P134</strain>
    </source>
</reference>
<dbReference type="CDD" id="cd00161">
    <property type="entry name" value="beta-trefoil_Ricin-like"/>
    <property type="match status" value="3"/>
</dbReference>
<dbReference type="SUPFAM" id="SSF50370">
    <property type="entry name" value="Ricin B-like lectins"/>
    <property type="match status" value="3"/>
</dbReference>
<dbReference type="Pfam" id="PF01473">
    <property type="entry name" value="Choline_bind_1"/>
    <property type="match status" value="3"/>
</dbReference>
<evidence type="ECO:0000313" key="6">
    <source>
        <dbReference type="Proteomes" id="UP001285244"/>
    </source>
</evidence>
<organism evidence="5 6">
    <name type="scientific">Absicoccus intestinalis</name>
    <dbReference type="NCBI Taxonomy" id="2926319"/>
    <lineage>
        <taxon>Bacteria</taxon>
        <taxon>Bacillati</taxon>
        <taxon>Bacillota</taxon>
        <taxon>Erysipelotrichia</taxon>
        <taxon>Erysipelotrichales</taxon>
        <taxon>Erysipelotrichaceae</taxon>
        <taxon>Absicoccus</taxon>
    </lineage>
</organism>
<dbReference type="InterPro" id="IPR017853">
    <property type="entry name" value="GH"/>
</dbReference>
<dbReference type="Gene3D" id="2.80.10.50">
    <property type="match status" value="6"/>
</dbReference>
<dbReference type="InterPro" id="IPR035992">
    <property type="entry name" value="Ricin_B-like_lectins"/>
</dbReference>
<keyword evidence="2" id="KW-0677">Repeat</keyword>
<evidence type="ECO:0000256" key="3">
    <source>
        <dbReference type="PROSITE-ProRule" id="PRU00591"/>
    </source>
</evidence>
<comment type="similarity">
    <text evidence="1">Belongs to the glycosyl hydrolase 25 family.</text>
</comment>
<evidence type="ECO:0000256" key="1">
    <source>
        <dbReference type="ARBA" id="ARBA00010646"/>
    </source>
</evidence>
<dbReference type="SUPFAM" id="SSF51445">
    <property type="entry name" value="(Trans)glycosidases"/>
    <property type="match status" value="1"/>
</dbReference>
<dbReference type="PROSITE" id="PS51904">
    <property type="entry name" value="GLYCOSYL_HYDROL_F25_2"/>
    <property type="match status" value="1"/>
</dbReference>
<dbReference type="EMBL" id="JALBUS010000008">
    <property type="protein sequence ID" value="MDX8417520.1"/>
    <property type="molecule type" value="Genomic_DNA"/>
</dbReference>
<keyword evidence="6" id="KW-1185">Reference proteome</keyword>
<comment type="caution">
    <text evidence="5">The sequence shown here is derived from an EMBL/GenBank/DDBJ whole genome shotgun (WGS) entry which is preliminary data.</text>
</comment>
<proteinExistence type="inferred from homology"/>
<dbReference type="SMART" id="SM00458">
    <property type="entry name" value="RICIN"/>
    <property type="match status" value="3"/>
</dbReference>
<dbReference type="InterPro" id="IPR000772">
    <property type="entry name" value="Ricin_B_lectin"/>
</dbReference>
<feature type="domain" description="Ricin B lectin" evidence="4">
    <location>
        <begin position="499"/>
        <end position="638"/>
    </location>
</feature>
<dbReference type="RefSeq" id="WP_320325807.1">
    <property type="nucleotide sequence ID" value="NZ_JALBUS010000008.1"/>
</dbReference>
<dbReference type="PANTHER" id="PTHR34135">
    <property type="entry name" value="LYSOZYME"/>
    <property type="match status" value="1"/>
</dbReference>
<dbReference type="Proteomes" id="UP001285244">
    <property type="component" value="Unassembled WGS sequence"/>
</dbReference>
<dbReference type="SUPFAM" id="SSF69360">
    <property type="entry name" value="Cell wall binding repeat"/>
    <property type="match status" value="1"/>
</dbReference>
<dbReference type="PROSITE" id="PS50231">
    <property type="entry name" value="RICIN_B_LECTIN"/>
    <property type="match status" value="3"/>
</dbReference>
<dbReference type="InterPro" id="IPR018337">
    <property type="entry name" value="Cell_wall/Cho-bd_repeat"/>
</dbReference>
<feature type="domain" description="Ricin B lectin" evidence="4">
    <location>
        <begin position="833"/>
        <end position="972"/>
    </location>
</feature>
<dbReference type="Gene3D" id="3.20.20.80">
    <property type="entry name" value="Glycosidases"/>
    <property type="match status" value="1"/>
</dbReference>
<dbReference type="Pfam" id="PF14200">
    <property type="entry name" value="RicinB_lectin_2"/>
    <property type="match status" value="3"/>
</dbReference>
<dbReference type="PANTHER" id="PTHR34135:SF1">
    <property type="entry name" value="GLYCOSYL HYDROLASE FAMILY 25"/>
    <property type="match status" value="1"/>
</dbReference>